<dbReference type="OrthoDB" id="9759948at2"/>
<dbReference type="EMBL" id="FOFS01000014">
    <property type="protein sequence ID" value="SER04042.1"/>
    <property type="molecule type" value="Genomic_DNA"/>
</dbReference>
<name>A0A1H9KXY5_9GAMM</name>
<keyword evidence="7" id="KW-1185">Reference proteome</keyword>
<dbReference type="InterPro" id="IPR057164">
    <property type="entry name" value="DUF7842"/>
</dbReference>
<dbReference type="InterPro" id="IPR057162">
    <property type="entry name" value="DUF7840"/>
</dbReference>
<protein>
    <submittedName>
        <fullName evidence="6">Uncharacterized protein</fullName>
    </submittedName>
</protein>
<keyword evidence="1" id="KW-0732">Signal</keyword>
<dbReference type="RefSeq" id="WP_093288918.1">
    <property type="nucleotide sequence ID" value="NZ_FOFS01000014.1"/>
</dbReference>
<sequence>MRYRLLLLLACLLPCAARATAADDYLRELQQNAARAHLAQDPYWLRLLHFRDNRLLPGAGSTIDDALFFNAAQGKHDAQAELNATLARFFSDVPVMDEPPQCRFRARYEWLRQRLQFDPARLPPQRCPLHEEWLRNLDTVAIAAVFAANDLNSPATMYGHSLLRLDREGQGPDQRLLAYAVNYAANIAQGENMLTYTVLGISGGFAGQYSVYRYHEKVRQYARINNRDLWEYPLKLSREDVHRVLLHLWEMRGVGSEYYFFTENCSYMMLALLQTARPGLYLTQAYDFPGLYTIPVDTLRTLREAGLLDEAEFRPSLARRLRHQLQQLSQAQERWVLQASDPHGTVDFEDPRYRQASARDRARMLETANDRLYLSFNEHDVERAQALPATRALLAERSQLDADAGFTAVPVPGTSPERGHETSRWTFALRHAQGQDAAVLRFRGAYHDRLDPPAGYLAGGELEFFDLGLLARQDGLRLSDLRLVNVQAISAWDRAFRPWSWQVSGGLRRYGLDALRAQTQGRPGAYVDGGIGLAAAPASQQLLYGFAFAQLDANTDLDQDHALAAGLRGGWAGSFGAHWTQQLELDYLGPLSGAAGHQLQLRLGTQWQPGANDGLRLSWRSLRESQQSLHSIELGWQHYF</sequence>
<feature type="domain" description="Lnb N-terminal periplasmic" evidence="2">
    <location>
        <begin position="131"/>
        <end position="303"/>
    </location>
</feature>
<feature type="domain" description="DUF7842" evidence="4">
    <location>
        <begin position="313"/>
        <end position="403"/>
    </location>
</feature>
<dbReference type="AlphaFoldDB" id="A0A1H9KXY5"/>
<reference evidence="6 7" key="1">
    <citation type="submission" date="2016-10" db="EMBL/GenBank/DDBJ databases">
        <authorList>
            <person name="de Groot N.N."/>
        </authorList>
    </citation>
    <scope>NUCLEOTIDE SEQUENCE [LARGE SCALE GENOMIC DNA]</scope>
    <source>
        <strain evidence="6 7">DSM 25927</strain>
    </source>
</reference>
<dbReference type="Pfam" id="PF25222">
    <property type="entry name" value="DUF7840"/>
    <property type="match status" value="1"/>
</dbReference>
<accession>A0A1H9KXY5</accession>
<evidence type="ECO:0000256" key="1">
    <source>
        <dbReference type="SAM" id="SignalP"/>
    </source>
</evidence>
<evidence type="ECO:0000313" key="7">
    <source>
        <dbReference type="Proteomes" id="UP000199233"/>
    </source>
</evidence>
<evidence type="ECO:0000259" key="5">
    <source>
        <dbReference type="Pfam" id="PF25225"/>
    </source>
</evidence>
<dbReference type="Pfam" id="PF25224">
    <property type="entry name" value="DUF7842"/>
    <property type="match status" value="1"/>
</dbReference>
<feature type="chain" id="PRO_5011715193" evidence="1">
    <location>
        <begin position="22"/>
        <end position="640"/>
    </location>
</feature>
<evidence type="ECO:0000259" key="3">
    <source>
        <dbReference type="Pfam" id="PF25222"/>
    </source>
</evidence>
<feature type="domain" description="DUF7843" evidence="5">
    <location>
        <begin position="37"/>
        <end position="113"/>
    </location>
</feature>
<dbReference type="Pfam" id="PF13387">
    <property type="entry name" value="Lnb_N"/>
    <property type="match status" value="1"/>
</dbReference>
<dbReference type="InterPro" id="IPR057165">
    <property type="entry name" value="DUF7843"/>
</dbReference>
<feature type="signal peptide" evidence="1">
    <location>
        <begin position="1"/>
        <end position="21"/>
    </location>
</feature>
<feature type="domain" description="DUF7840" evidence="3">
    <location>
        <begin position="414"/>
        <end position="639"/>
    </location>
</feature>
<evidence type="ECO:0000259" key="2">
    <source>
        <dbReference type="Pfam" id="PF13387"/>
    </source>
</evidence>
<evidence type="ECO:0000259" key="4">
    <source>
        <dbReference type="Pfam" id="PF25224"/>
    </source>
</evidence>
<dbReference type="STRING" id="489703.SAMN04488038_11491"/>
<proteinExistence type="predicted"/>
<dbReference type="Proteomes" id="UP000199233">
    <property type="component" value="Unassembled WGS sequence"/>
</dbReference>
<dbReference type="Pfam" id="PF25225">
    <property type="entry name" value="DUF7843"/>
    <property type="match status" value="1"/>
</dbReference>
<gene>
    <name evidence="6" type="ORF">SAMN04488038_11491</name>
</gene>
<organism evidence="6 7">
    <name type="scientific">Solimonas aquatica</name>
    <dbReference type="NCBI Taxonomy" id="489703"/>
    <lineage>
        <taxon>Bacteria</taxon>
        <taxon>Pseudomonadati</taxon>
        <taxon>Pseudomonadota</taxon>
        <taxon>Gammaproteobacteria</taxon>
        <taxon>Nevskiales</taxon>
        <taxon>Nevskiaceae</taxon>
        <taxon>Solimonas</taxon>
    </lineage>
</organism>
<evidence type="ECO:0000313" key="6">
    <source>
        <dbReference type="EMBL" id="SER04042.1"/>
    </source>
</evidence>
<dbReference type="InterPro" id="IPR025178">
    <property type="entry name" value="Lnb_N"/>
</dbReference>